<dbReference type="EMBL" id="MLQQ01000044">
    <property type="protein sequence ID" value="OIJ09470.1"/>
    <property type="molecule type" value="Genomic_DNA"/>
</dbReference>
<dbReference type="AlphaFoldDB" id="A0A1S2LB54"/>
<comment type="caution">
    <text evidence="1">The sequence shown here is derived from an EMBL/GenBank/DDBJ whole genome shotgun (WGS) entry which is preliminary data.</text>
</comment>
<dbReference type="Gene3D" id="3.40.50.620">
    <property type="entry name" value="HUPs"/>
    <property type="match status" value="1"/>
</dbReference>
<accession>A0A1S2LB54</accession>
<gene>
    <name evidence="1" type="ORF">BKP35_16580</name>
</gene>
<organism evidence="1 2">
    <name type="scientific">Anaerobacillus arseniciselenatis</name>
    <dbReference type="NCBI Taxonomy" id="85682"/>
    <lineage>
        <taxon>Bacteria</taxon>
        <taxon>Bacillati</taxon>
        <taxon>Bacillota</taxon>
        <taxon>Bacilli</taxon>
        <taxon>Bacillales</taxon>
        <taxon>Bacillaceae</taxon>
        <taxon>Anaerobacillus</taxon>
    </lineage>
</organism>
<dbReference type="InterPro" id="IPR014729">
    <property type="entry name" value="Rossmann-like_a/b/a_fold"/>
</dbReference>
<evidence type="ECO:0000313" key="2">
    <source>
        <dbReference type="Proteomes" id="UP000180098"/>
    </source>
</evidence>
<reference evidence="1 2" key="1">
    <citation type="submission" date="2016-10" db="EMBL/GenBank/DDBJ databases">
        <title>Draft genome sequences of four alkaliphilic bacteria belonging to the Anaerobacillus genus.</title>
        <authorList>
            <person name="Bassil N.M."/>
            <person name="Lloyd J.R."/>
        </authorList>
    </citation>
    <scope>NUCLEOTIDE SEQUENCE [LARGE SCALE GENOMIC DNA]</scope>
    <source>
        <strain evidence="1 2">DSM 15340</strain>
    </source>
</reference>
<name>A0A1S2LB54_9BACI</name>
<dbReference type="PANTHER" id="PTHR43196">
    <property type="entry name" value="SULFATE ADENYLYLTRANSFERASE SUBUNIT 2"/>
    <property type="match status" value="1"/>
</dbReference>
<keyword evidence="2" id="KW-1185">Reference proteome</keyword>
<proteinExistence type="predicted"/>
<dbReference type="PANTHER" id="PTHR43196:SF2">
    <property type="entry name" value="PHOSPHOADENOSINE PHOSPHOSULFATE REDUCTASE"/>
    <property type="match status" value="1"/>
</dbReference>
<dbReference type="OrthoDB" id="9774475at2"/>
<dbReference type="SUPFAM" id="SSF52402">
    <property type="entry name" value="Adenine nucleotide alpha hydrolases-like"/>
    <property type="match status" value="1"/>
</dbReference>
<dbReference type="Proteomes" id="UP000180098">
    <property type="component" value="Unassembled WGS sequence"/>
</dbReference>
<dbReference type="RefSeq" id="WP_071314495.1">
    <property type="nucleotide sequence ID" value="NZ_MLQQ01000044.1"/>
</dbReference>
<evidence type="ECO:0000313" key="1">
    <source>
        <dbReference type="EMBL" id="OIJ09470.1"/>
    </source>
</evidence>
<evidence type="ECO:0008006" key="3">
    <source>
        <dbReference type="Google" id="ProtNLM"/>
    </source>
</evidence>
<protein>
    <recommendedName>
        <fullName evidence="3">Phosphoadenosine phosphosulphate reductase domain-containing protein</fullName>
    </recommendedName>
</protein>
<sequence length="454" mass="53233">MNSIVEEMKELYLNDLKPWIVSFSGGKDSSLCLEYTFQMLLSLPREKRHKPVFVLMVNTLAETPMMTRFMEKSMKKIQIFATEMDLPIIAEVSTPDMEDRFFYNTLGRGLLVITPKKRGRWCSHRMKQKPVQKRVRQIVDASPLEMNVGFSVSSAGQLSFFDQDTTRVVQILGTRLDESVARAASIQTHEIKDTKFSRHSQFTDEILCYMPIKYMTNDEVFLSMPTRFSWGIEASELEVQYGQGFFLECGLQDAGEEKKACGMGSRQGCWTCPAMGLNKDNMLEGLISEGHTKLMLLYEWKQQLIEMRNDVRYREFERRQWRKQHQKRLSFLEDEKLQMRLIGDYFNQGMNVSEYMEMKKQKEYEEFDRAEDFEYLPGGLSVKGRKLMLEKFLYIQEETGYDLISEEEVKAIIDYWKFEGYDISRNMVKPTNHSYDGAIVLQKDGFQLNKMQDN</sequence>
<dbReference type="InterPro" id="IPR050128">
    <property type="entry name" value="Sulfate_adenylyltrnsfr_sub2"/>
</dbReference>